<dbReference type="GO" id="GO:0016788">
    <property type="term" value="F:hydrolase activity, acting on ester bonds"/>
    <property type="evidence" value="ECO:0007669"/>
    <property type="project" value="InterPro"/>
</dbReference>
<keyword evidence="1" id="KW-0732">Signal</keyword>
<evidence type="ECO:0000313" key="3">
    <source>
        <dbReference type="Proteomes" id="UP000264882"/>
    </source>
</evidence>
<organism evidence="2 3">
    <name type="scientific">Metamycoplasma hyosynoviae</name>
    <dbReference type="NCBI Taxonomy" id="29559"/>
    <lineage>
        <taxon>Bacteria</taxon>
        <taxon>Bacillati</taxon>
        <taxon>Mycoplasmatota</taxon>
        <taxon>Mycoplasmoidales</taxon>
        <taxon>Metamycoplasmataceae</taxon>
        <taxon>Metamycoplasma</taxon>
    </lineage>
</organism>
<protein>
    <submittedName>
        <fullName evidence="2">Uncharacterized protein</fullName>
    </submittedName>
</protein>
<evidence type="ECO:0000256" key="1">
    <source>
        <dbReference type="SAM" id="SignalP"/>
    </source>
</evidence>
<feature type="signal peptide" evidence="1">
    <location>
        <begin position="1"/>
        <end position="20"/>
    </location>
</feature>
<dbReference type="InterPro" id="IPR036514">
    <property type="entry name" value="SGNH_hydro_sf"/>
</dbReference>
<accession>A0A4P1QGF4</accession>
<feature type="chain" id="PRO_5020028091" evidence="1">
    <location>
        <begin position="21"/>
        <end position="2250"/>
    </location>
</feature>
<dbReference type="Gene3D" id="3.40.50.1110">
    <property type="entry name" value="SGNH hydrolase"/>
    <property type="match status" value="1"/>
</dbReference>
<dbReference type="Pfam" id="PF00657">
    <property type="entry name" value="Lipase_GDSL"/>
    <property type="match status" value="1"/>
</dbReference>
<gene>
    <name evidence="2" type="ORF">MHSN_02535</name>
</gene>
<dbReference type="KEGG" id="mhyv:MHSN_02535"/>
<dbReference type="RefSeq" id="WP_119863911.1">
    <property type="nucleotide sequence ID" value="NZ_CP008748.1"/>
</dbReference>
<dbReference type="EMBL" id="CP008748">
    <property type="protein sequence ID" value="ASI54041.1"/>
    <property type="molecule type" value="Genomic_DNA"/>
</dbReference>
<dbReference type="InterPro" id="IPR001087">
    <property type="entry name" value="GDSL"/>
</dbReference>
<dbReference type="PROSITE" id="PS51257">
    <property type="entry name" value="PROKAR_LIPOPROTEIN"/>
    <property type="match status" value="1"/>
</dbReference>
<dbReference type="Proteomes" id="UP000264882">
    <property type="component" value="Chromosome"/>
</dbReference>
<name>A0A4P1QGF4_9BACT</name>
<sequence length="2250" mass="258192">MSNNKINKKLLMILSTLGFASTATTLLTLSCSCREEDINKIAQNVKIREISNKTDIKASELTKDQVKFYNYDILKYTCEVIKLEANDSQGTVDVYYQLKSKKTKNVSKLQKIALVNFKLAQSSNPGDKPDLPFAPLDPRQLDVPKAKNIIKKDERVKYLALGDSITAGFTGVLDKDYYGRLNPDGALSGMSYPVYFANFLNKDKTNRIEKFNNFATSNSTILEWLDLLDVSYSSAHPDIFINEDSIYKHTFDGRFTNKAEFKKQLVEEIKDSNLITLTLGANDFFRFFNSLLKASNLQQVLEQMIVSSQQGKPINYLSLLSFYTEFLSKAKAEITARLKTLIQKISELNPNTNIAVFNYPAPFLRLLVSLYDFLPDGVKSMIKGKDIINFLISPLTEAIYDGVRNSKVSNVSFVNIFDGEFWAENQEKLTSVFLDLHPTTAGYKKLATDAFLKLTNSSISKAVLKRFGWTDSYFDNNANTHKQFIELNNDNYADFYKSIFGNNKEESLKKLYEEDEIYNTVKEHISLTHISRRFRSFTDTQITEIIISILVKSQRWDYLQKLDPDANIPSFFKQNGEASTKELVKWLKKSKYINNQLDEFQKLLIETDWDKDGVAGVKVLKKEHILELFSKTFLKKENLLLLLKEFLASDFTKNFKDSFAKAIEGFIKNALSGDKLNALIEFIASKFEDKYNKFIERKDFVLLLKEIFHSDNLPKLFGTSIKSLLTAGNEALNPQEAFDKINSFSSLIKIVFSNQTQNSEIVKSFTKLFQEIITKPNVNPILVRVATKFITSNPEFAPLLEGINETGIKHIIGAFINLFVKFENKFGVSSVLVQAMIGEIAQNGFAFKFDKFKEIFISGISKTFGSFEKGIEILRSMASEEDLKTYQTILQQLLKNLIKFGLNKLGVKEKLETAPYLTSFLSKTEIQTIYDKLTSDNNITKISEYLKNVILAKDLNLDGISTPKELIERVLNSNDLSPINLVKDLIRKNLIQDHNITNVFGKLIKTKFATVPFMEHISEEQISVLFRNFFTLCVNLNDKQQFLKKTILIVVENILDSNQSTETLYKRLFDAIKQEFFGSIDKVKSAIKDLLSEDIMIGEKSWIIKYLKGLNNSEIIALFNDGSIEKLLKKLYDNEEIIDLSADIMFTLFSSLTFEDLSSLDKTKIIKKLIGENSIFYNKIPEKIVNLIKKLIKEHDNKKIFSTIVKSYLENKFPILKGKISNEKFEDFINKVIEFVVETENKHSVLKNGIKWVLRYFETNISSFDVSKFIKDFAAKTTAKLLSMIKGNEDEFITKIFETLKEVLNLQDTTQQNFLTKFIWDIIPNATKSSISKFIDENKFTHLFNQFIESNKAKELLTSILKAITTNIENKISTIKSFDDFVKAAFSNVDSFNEVISFISNNIEAILHKSSLQTILASTIKGFTSTWIKIDDIDLNKLISNIVPELSKKINVEFNLIEDILKTAITSLGTNGFNIAKLQETISNKIQEKINLFKKFETIIKFLHKNIELFRKKENHDAIKNILKENVSTIVDKLPNNILNYVSKPELIGVLQALLDNEKIYETIFDIINKINNDINSYSQLSLANPLEILYKFVEKEKEYIKGKIKDIGKDFVSNETNQDILVKLIKANFNEYTGISLNDTNNDFFKKIIKNLFEILNDLKISDKSILDYILDIALENIRNPQNIATELTKPDFISQLYSVPFLVNILNQSRIKESKQDIIKLIKEIFMAFSSDETKIDTLLNKFKIVEIINKDPATQPVTKNLIKFIIKSTKTLDLLENILTTIFDSSDQLKNAKRWINVVKIIANSSNITTLKDKFKEFIIDLLSDNQALLAKQIDLMLTQSWSSNPALYKKYVIVHNKEVIEKFMDSFFKSIVKEKNILVLIIDNVFTKLKDVEEKAKDQMKEIKNKIILGAIKFVTKGNSESAIHLPTLIGKYKNNIVQLFENIDSKAFTNMINYIFDATIFDLNAGIYSFLFTNKFKTEAQKYLQDIKDNVKNRKTILPLAFKSSIINRFGKRNKRDTESYTDVPDLKIDFQVGSGLELLDLLKADELIGSIFVPSVYEFLNSVGQKKYVASELNTIIKKLPGYRATSRIYAALSTMMCANMDINQFWMIEPTSWFDLGYWQYKIGAYPENYFSKGIGFAYEKALDKNNLKNKINNFYTNGNDKKIIGLTGTSYDKHFFAGYAEGKDSRSQKFRKFEDWSDDSIIAYIVNYEKKDTKFHQKQNIVLIAKLLQYGYLYKDMGKDNK</sequence>
<dbReference type="SUPFAM" id="SSF52266">
    <property type="entry name" value="SGNH hydrolase"/>
    <property type="match status" value="1"/>
</dbReference>
<proteinExistence type="predicted"/>
<reference evidence="2 3" key="1">
    <citation type="submission" date="2014-06" db="EMBL/GenBank/DDBJ databases">
        <title>The Whole Genome Sequence of Mycoplasma hyosynoviae strain ATCC 27095.</title>
        <authorList>
            <person name="Calcutt M.J."/>
            <person name="Foecking M.F."/>
        </authorList>
    </citation>
    <scope>NUCLEOTIDE SEQUENCE [LARGE SCALE GENOMIC DNA]</scope>
    <source>
        <strain evidence="2 3">M60</strain>
    </source>
</reference>
<evidence type="ECO:0000313" key="2">
    <source>
        <dbReference type="EMBL" id="ASI54041.1"/>
    </source>
</evidence>
<keyword evidence="3" id="KW-1185">Reference proteome</keyword>